<dbReference type="Gene3D" id="3.40.50.720">
    <property type="entry name" value="NAD(P)-binding Rossmann-like Domain"/>
    <property type="match status" value="1"/>
</dbReference>
<sequence>MSPSPPAEQARRPPVRFGIMGCASIARKLARAMLLAPSAVVAAVGSRSEAKARAFATDNGLATAAPRLHGSYEALLDDPGVDAVYLPLPTSLHLRWATAAAAKGKHVLLEKPTALCAADLDAILAACDSAGVQFMDATMWMHHPRTAKMRELVADEDSTGDIRVINSLFSFRADEEFLHNDIRVKPDLDALGALGDVGWYCIRAILWAVDYELPKTVFALCNPVRNQAGVLLGCGATLYWADGKIATFNCSFHANLTSDMTIVGTNGTLHVTDLVIPYEEKSAQFSMATKSKFAELHIGWDPLPSKHVLPTDLPQEALMIQEFSRLVQNIRDAGGKPDGKWPAITRKTQIVMDAVKTSIDNEFGPVDISS</sequence>
<dbReference type="GO" id="GO:0000166">
    <property type="term" value="F:nucleotide binding"/>
    <property type="evidence" value="ECO:0007669"/>
    <property type="project" value="InterPro"/>
</dbReference>
<dbReference type="Gene3D" id="3.30.360.10">
    <property type="entry name" value="Dihydrodipicolinate Reductase, domain 2"/>
    <property type="match status" value="1"/>
</dbReference>
<proteinExistence type="inferred from homology"/>
<reference evidence="4" key="3">
    <citation type="submission" date="2015-04" db="UniProtKB">
        <authorList>
            <consortium name="EnsemblPlants"/>
        </authorList>
    </citation>
    <scope>IDENTIFICATION</scope>
</reference>
<dbReference type="SUPFAM" id="SSF55347">
    <property type="entry name" value="Glyceraldehyde-3-phosphate dehydrogenase-like, C-terminal domain"/>
    <property type="match status" value="1"/>
</dbReference>
<dbReference type="InterPro" id="IPR036291">
    <property type="entry name" value="NAD(P)-bd_dom_sf"/>
</dbReference>
<dbReference type="Gramene" id="LPERR10G06590.1">
    <property type="protein sequence ID" value="LPERR10G06590.1"/>
    <property type="gene ID" value="LPERR10G06590"/>
</dbReference>
<feature type="domain" description="Gfo/Idh/MocA-like oxidoreductase N-terminal" evidence="2">
    <location>
        <begin position="15"/>
        <end position="135"/>
    </location>
</feature>
<dbReference type="PANTHER" id="PTHR46368:SF4">
    <property type="entry name" value="OS10G0403700 PROTEIN"/>
    <property type="match status" value="1"/>
</dbReference>
<dbReference type="PANTHER" id="PTHR46368">
    <property type="match status" value="1"/>
</dbReference>
<dbReference type="AlphaFoldDB" id="A0A0D9XJG7"/>
<protein>
    <recommendedName>
        <fullName evidence="6">Gfo/Idh/MocA-like oxidoreductase N-terminal domain-containing protein</fullName>
    </recommendedName>
</protein>
<organism evidence="4 5">
    <name type="scientific">Leersia perrieri</name>
    <dbReference type="NCBI Taxonomy" id="77586"/>
    <lineage>
        <taxon>Eukaryota</taxon>
        <taxon>Viridiplantae</taxon>
        <taxon>Streptophyta</taxon>
        <taxon>Embryophyta</taxon>
        <taxon>Tracheophyta</taxon>
        <taxon>Spermatophyta</taxon>
        <taxon>Magnoliopsida</taxon>
        <taxon>Liliopsida</taxon>
        <taxon>Poales</taxon>
        <taxon>Poaceae</taxon>
        <taxon>BOP clade</taxon>
        <taxon>Oryzoideae</taxon>
        <taxon>Oryzeae</taxon>
        <taxon>Oryzinae</taxon>
        <taxon>Leersia</taxon>
    </lineage>
</organism>
<reference evidence="4 5" key="1">
    <citation type="submission" date="2012-08" db="EMBL/GenBank/DDBJ databases">
        <title>Oryza genome evolution.</title>
        <authorList>
            <person name="Wing R.A."/>
        </authorList>
    </citation>
    <scope>NUCLEOTIDE SEQUENCE</scope>
</reference>
<evidence type="ECO:0008006" key="6">
    <source>
        <dbReference type="Google" id="ProtNLM"/>
    </source>
</evidence>
<feature type="domain" description="GFO/IDH/MocA-like oxidoreductase" evidence="3">
    <location>
        <begin position="147"/>
        <end position="269"/>
    </location>
</feature>
<dbReference type="InterPro" id="IPR000683">
    <property type="entry name" value="Gfo/Idh/MocA-like_OxRdtase_N"/>
</dbReference>
<name>A0A0D9XJG7_9ORYZ</name>
<evidence type="ECO:0000256" key="1">
    <source>
        <dbReference type="ARBA" id="ARBA00010928"/>
    </source>
</evidence>
<dbReference type="SUPFAM" id="SSF51735">
    <property type="entry name" value="NAD(P)-binding Rossmann-fold domains"/>
    <property type="match status" value="1"/>
</dbReference>
<keyword evidence="5" id="KW-1185">Reference proteome</keyword>
<dbReference type="HOGENOM" id="CLU_023194_5_3_1"/>
<comment type="similarity">
    <text evidence="1">Belongs to the Gfo/Idh/MocA family.</text>
</comment>
<dbReference type="EnsemblPlants" id="LPERR10G06590.1">
    <property type="protein sequence ID" value="LPERR10G06590.1"/>
    <property type="gene ID" value="LPERR10G06590"/>
</dbReference>
<evidence type="ECO:0000259" key="3">
    <source>
        <dbReference type="Pfam" id="PF22725"/>
    </source>
</evidence>
<dbReference type="Proteomes" id="UP000032180">
    <property type="component" value="Chromosome 10"/>
</dbReference>
<evidence type="ECO:0000313" key="5">
    <source>
        <dbReference type="Proteomes" id="UP000032180"/>
    </source>
</evidence>
<evidence type="ECO:0000313" key="4">
    <source>
        <dbReference type="EnsemblPlants" id="LPERR10G06590.1"/>
    </source>
</evidence>
<dbReference type="Pfam" id="PF01408">
    <property type="entry name" value="GFO_IDH_MocA"/>
    <property type="match status" value="1"/>
</dbReference>
<dbReference type="eggNOG" id="KOG2741">
    <property type="taxonomic scope" value="Eukaryota"/>
</dbReference>
<reference evidence="5" key="2">
    <citation type="submission" date="2013-12" db="EMBL/GenBank/DDBJ databases">
        <authorList>
            <person name="Yu Y."/>
            <person name="Lee S."/>
            <person name="de Baynast K."/>
            <person name="Wissotski M."/>
            <person name="Liu L."/>
            <person name="Talag J."/>
            <person name="Goicoechea J."/>
            <person name="Angelova A."/>
            <person name="Jetty R."/>
            <person name="Kudrna D."/>
            <person name="Golser W."/>
            <person name="Rivera L."/>
            <person name="Zhang J."/>
            <person name="Wing R."/>
        </authorList>
    </citation>
    <scope>NUCLEOTIDE SEQUENCE</scope>
</reference>
<dbReference type="InterPro" id="IPR055170">
    <property type="entry name" value="GFO_IDH_MocA-like_dom"/>
</dbReference>
<evidence type="ECO:0000259" key="2">
    <source>
        <dbReference type="Pfam" id="PF01408"/>
    </source>
</evidence>
<dbReference type="STRING" id="77586.A0A0D9XJG7"/>
<accession>A0A0D9XJG7</accession>
<dbReference type="Pfam" id="PF22725">
    <property type="entry name" value="GFO_IDH_MocA_C3"/>
    <property type="match status" value="1"/>
</dbReference>